<protein>
    <recommendedName>
        <fullName evidence="10">RagB/SusD family nutrient uptake outer membrane protein</fullName>
    </recommendedName>
</protein>
<sequence>MKRNGIKVVWLVLLIQGAACENLLDETVYSELTPGNFLNTDTGKQAVLTSAYGNIQMRGHNYLFLSAHTAQEVWNQGGSIEALLTPLTNFTWDSNHQYFNDAWGGLYGAIRDANIVIDNTNSADATALDKQLNAEARFVRALAYYQLYDWFGPVPLYLTSTPSEFKLARATDEEMKTFLEKELLDVAAVLPLNQTQYGRATKGAALGILAKFYLNTKQWQKTADVTGQIMELKKYVLVPNYKNVFALANEGNAEMLWVIPASAQAGHNLVALTFPTDYPLPQPNQQVFAARSYFFDSFVNSFEPGDTRRDLIVTEYTSTSGRFTKLLGSNQSLSGKYEFDPNAAGAVQGNDIPVVRYADILLSRAEALNELNGPTQAAIDLINQVRARAGAAPIQLGNFTKDSLRDRLLQEREWEFYTEMKRREDLIRHGKLLSNAKARGRNAQPFHVLFPLPITELNANANLIQNPGY</sequence>
<dbReference type="Pfam" id="PF14322">
    <property type="entry name" value="SusD-like_3"/>
    <property type="match status" value="1"/>
</dbReference>
<reference evidence="8 9" key="1">
    <citation type="submission" date="2020-08" db="EMBL/GenBank/DDBJ databases">
        <title>Genomic Encyclopedia of Type Strains, Phase IV (KMG-IV): sequencing the most valuable type-strain genomes for metagenomic binning, comparative biology and taxonomic classification.</title>
        <authorList>
            <person name="Goeker M."/>
        </authorList>
    </citation>
    <scope>NUCLEOTIDE SEQUENCE [LARGE SCALE GENOMIC DNA]</scope>
    <source>
        <strain evidence="8 9">DSM 105074</strain>
    </source>
</reference>
<evidence type="ECO:0008006" key="10">
    <source>
        <dbReference type="Google" id="ProtNLM"/>
    </source>
</evidence>
<evidence type="ECO:0000313" key="9">
    <source>
        <dbReference type="Proteomes" id="UP000557307"/>
    </source>
</evidence>
<dbReference type="Gene3D" id="1.25.40.390">
    <property type="match status" value="1"/>
</dbReference>
<name>A0A840U1A5_9BACT</name>
<dbReference type="Pfam" id="PF07980">
    <property type="entry name" value="SusD_RagB"/>
    <property type="match status" value="1"/>
</dbReference>
<comment type="caution">
    <text evidence="8">The sequence shown here is derived from an EMBL/GenBank/DDBJ whole genome shotgun (WGS) entry which is preliminary data.</text>
</comment>
<evidence type="ECO:0000313" key="8">
    <source>
        <dbReference type="EMBL" id="MBB5287527.1"/>
    </source>
</evidence>
<dbReference type="InterPro" id="IPR012944">
    <property type="entry name" value="SusD_RagB_dom"/>
</dbReference>
<keyword evidence="5" id="KW-0998">Cell outer membrane</keyword>
<evidence type="ECO:0000256" key="3">
    <source>
        <dbReference type="ARBA" id="ARBA00022729"/>
    </source>
</evidence>
<evidence type="ECO:0000256" key="4">
    <source>
        <dbReference type="ARBA" id="ARBA00023136"/>
    </source>
</evidence>
<keyword evidence="9" id="KW-1185">Reference proteome</keyword>
<dbReference type="InterPro" id="IPR011990">
    <property type="entry name" value="TPR-like_helical_dom_sf"/>
</dbReference>
<feature type="domain" description="SusD-like N-terminal" evidence="7">
    <location>
        <begin position="39"/>
        <end position="214"/>
    </location>
</feature>
<accession>A0A840U1A5</accession>
<evidence type="ECO:0000256" key="5">
    <source>
        <dbReference type="ARBA" id="ARBA00023237"/>
    </source>
</evidence>
<evidence type="ECO:0000259" key="6">
    <source>
        <dbReference type="Pfam" id="PF07980"/>
    </source>
</evidence>
<organism evidence="8 9">
    <name type="scientific">Rhabdobacter roseus</name>
    <dbReference type="NCBI Taxonomy" id="1655419"/>
    <lineage>
        <taxon>Bacteria</taxon>
        <taxon>Pseudomonadati</taxon>
        <taxon>Bacteroidota</taxon>
        <taxon>Cytophagia</taxon>
        <taxon>Cytophagales</taxon>
        <taxon>Cytophagaceae</taxon>
        <taxon>Rhabdobacter</taxon>
    </lineage>
</organism>
<keyword evidence="4" id="KW-0472">Membrane</keyword>
<dbReference type="RefSeq" id="WP_184179866.1">
    <property type="nucleotide sequence ID" value="NZ_JACHGF010000019.1"/>
</dbReference>
<dbReference type="AlphaFoldDB" id="A0A840U1A5"/>
<comment type="subcellular location">
    <subcellularLocation>
        <location evidence="1">Cell outer membrane</location>
    </subcellularLocation>
</comment>
<dbReference type="GO" id="GO:0009279">
    <property type="term" value="C:cell outer membrane"/>
    <property type="evidence" value="ECO:0007669"/>
    <property type="project" value="UniProtKB-SubCell"/>
</dbReference>
<dbReference type="InterPro" id="IPR033985">
    <property type="entry name" value="SusD-like_N"/>
</dbReference>
<comment type="similarity">
    <text evidence="2">Belongs to the SusD family.</text>
</comment>
<proteinExistence type="inferred from homology"/>
<dbReference type="SUPFAM" id="SSF48452">
    <property type="entry name" value="TPR-like"/>
    <property type="match status" value="1"/>
</dbReference>
<feature type="domain" description="RagB/SusD" evidence="6">
    <location>
        <begin position="347"/>
        <end position="469"/>
    </location>
</feature>
<evidence type="ECO:0000259" key="7">
    <source>
        <dbReference type="Pfam" id="PF14322"/>
    </source>
</evidence>
<evidence type="ECO:0000256" key="1">
    <source>
        <dbReference type="ARBA" id="ARBA00004442"/>
    </source>
</evidence>
<gene>
    <name evidence="8" type="ORF">HNQ92_005691</name>
</gene>
<evidence type="ECO:0000256" key="2">
    <source>
        <dbReference type="ARBA" id="ARBA00006275"/>
    </source>
</evidence>
<dbReference type="EMBL" id="JACHGF010000019">
    <property type="protein sequence ID" value="MBB5287527.1"/>
    <property type="molecule type" value="Genomic_DNA"/>
</dbReference>
<keyword evidence="3" id="KW-0732">Signal</keyword>
<dbReference type="Proteomes" id="UP000557307">
    <property type="component" value="Unassembled WGS sequence"/>
</dbReference>